<evidence type="ECO:0000256" key="1">
    <source>
        <dbReference type="ARBA" id="ARBA00001968"/>
    </source>
</evidence>
<organism evidence="5 6">
    <name type="scientific">Cirrhinus molitorella</name>
    <name type="common">mud carp</name>
    <dbReference type="NCBI Taxonomy" id="172907"/>
    <lineage>
        <taxon>Eukaryota</taxon>
        <taxon>Metazoa</taxon>
        <taxon>Chordata</taxon>
        <taxon>Craniata</taxon>
        <taxon>Vertebrata</taxon>
        <taxon>Euteleostomi</taxon>
        <taxon>Actinopterygii</taxon>
        <taxon>Neopterygii</taxon>
        <taxon>Teleostei</taxon>
        <taxon>Ostariophysi</taxon>
        <taxon>Cypriniformes</taxon>
        <taxon>Cyprinidae</taxon>
        <taxon>Labeoninae</taxon>
        <taxon>Labeonini</taxon>
        <taxon>Cirrhinus</taxon>
    </lineage>
</organism>
<evidence type="ECO:0000256" key="2">
    <source>
        <dbReference type="ARBA" id="ARBA00022723"/>
    </source>
</evidence>
<evidence type="ECO:0000259" key="4">
    <source>
        <dbReference type="Pfam" id="PF13359"/>
    </source>
</evidence>
<comment type="caution">
    <text evidence="5">The sequence shown here is derived from an EMBL/GenBank/DDBJ whole genome shotgun (WGS) entry which is preliminary data.</text>
</comment>
<evidence type="ECO:0000313" key="5">
    <source>
        <dbReference type="EMBL" id="KAL1276878.1"/>
    </source>
</evidence>
<name>A0ABR3NJM4_9TELE</name>
<feature type="compositionally biased region" description="Basic and acidic residues" evidence="3">
    <location>
        <begin position="141"/>
        <end position="165"/>
    </location>
</feature>
<accession>A0ABR3NJM4</accession>
<dbReference type="Proteomes" id="UP001558613">
    <property type="component" value="Unassembled WGS sequence"/>
</dbReference>
<comment type="cofactor">
    <cofactor evidence="1">
        <name>a divalent metal cation</name>
        <dbReference type="ChEBI" id="CHEBI:60240"/>
    </cofactor>
</comment>
<gene>
    <name evidence="5" type="ORF">QQF64_023551</name>
</gene>
<keyword evidence="2" id="KW-0479">Metal-binding</keyword>
<sequence>MRYNEVHARARTVVERANGLLKCRWRALDASGGKLLYHQAKVCKIIRACGVLHNVALRAGIPLPPDLLPPSIMTPSHIPLLDMRDMNKVQESVRMSCSVFIELQKAPTDSDDELLDITFDDRSDLSLLSADDNTSTHSPKRPTEDADKPSLRRSEEAASESDKDAGSLPPFLVAFPQSQSCGPDKSFLDLLVNGTPGWFGLDILSSCNHR</sequence>
<protein>
    <recommendedName>
        <fullName evidence="4">DDE Tnp4 domain-containing protein</fullName>
    </recommendedName>
</protein>
<dbReference type="EMBL" id="JAYMGO010000003">
    <property type="protein sequence ID" value="KAL1276878.1"/>
    <property type="molecule type" value="Genomic_DNA"/>
</dbReference>
<keyword evidence="6" id="KW-1185">Reference proteome</keyword>
<evidence type="ECO:0000256" key="3">
    <source>
        <dbReference type="SAM" id="MobiDB-lite"/>
    </source>
</evidence>
<feature type="domain" description="DDE Tnp4" evidence="4">
    <location>
        <begin position="2"/>
        <end position="54"/>
    </location>
</feature>
<feature type="region of interest" description="Disordered" evidence="3">
    <location>
        <begin position="128"/>
        <end position="169"/>
    </location>
</feature>
<dbReference type="Pfam" id="PF13359">
    <property type="entry name" value="DDE_Tnp_4"/>
    <property type="match status" value="1"/>
</dbReference>
<reference evidence="5 6" key="1">
    <citation type="submission" date="2023-09" db="EMBL/GenBank/DDBJ databases">
        <authorList>
            <person name="Wang M."/>
        </authorList>
    </citation>
    <scope>NUCLEOTIDE SEQUENCE [LARGE SCALE GENOMIC DNA]</scope>
    <source>
        <strain evidence="5">GT-2023</strain>
        <tissue evidence="5">Liver</tissue>
    </source>
</reference>
<evidence type="ECO:0000313" key="6">
    <source>
        <dbReference type="Proteomes" id="UP001558613"/>
    </source>
</evidence>
<dbReference type="InterPro" id="IPR027806">
    <property type="entry name" value="HARBI1_dom"/>
</dbReference>
<proteinExistence type="predicted"/>